<dbReference type="EMBL" id="SEWG01000001">
    <property type="protein sequence ID" value="RYU92401.1"/>
    <property type="molecule type" value="Genomic_DNA"/>
</dbReference>
<protein>
    <submittedName>
        <fullName evidence="2">YncE family protein</fullName>
    </submittedName>
</protein>
<organism evidence="2 3">
    <name type="scientific">Mucilaginibacter terrigena</name>
    <dbReference type="NCBI Taxonomy" id="2492395"/>
    <lineage>
        <taxon>Bacteria</taxon>
        <taxon>Pseudomonadati</taxon>
        <taxon>Bacteroidota</taxon>
        <taxon>Sphingobacteriia</taxon>
        <taxon>Sphingobacteriales</taxon>
        <taxon>Sphingobacteriaceae</taxon>
        <taxon>Mucilaginibacter</taxon>
    </lineage>
</organism>
<name>A0A4Q5LS73_9SPHI</name>
<dbReference type="InterPro" id="IPR011048">
    <property type="entry name" value="Haem_d1_sf"/>
</dbReference>
<feature type="signal peptide" evidence="1">
    <location>
        <begin position="1"/>
        <end position="23"/>
    </location>
</feature>
<dbReference type="PANTHER" id="PTHR47197:SF3">
    <property type="entry name" value="DIHYDRO-HEME D1 DEHYDROGENASE"/>
    <property type="match status" value="1"/>
</dbReference>
<dbReference type="AlphaFoldDB" id="A0A4Q5LS73"/>
<dbReference type="Pfam" id="PF16819">
    <property type="entry name" value="DUF5074"/>
    <property type="match status" value="1"/>
</dbReference>
<dbReference type="InterPro" id="IPR031815">
    <property type="entry name" value="DUF5074"/>
</dbReference>
<dbReference type="OrthoDB" id="792648at2"/>
<keyword evidence="1" id="KW-0732">Signal</keyword>
<keyword evidence="3" id="KW-1185">Reference proteome</keyword>
<dbReference type="Gene3D" id="2.130.10.10">
    <property type="entry name" value="YVTN repeat-like/Quinoprotein amine dehydrogenase"/>
    <property type="match status" value="1"/>
</dbReference>
<dbReference type="RefSeq" id="WP_129875128.1">
    <property type="nucleotide sequence ID" value="NZ_SEWG01000001.1"/>
</dbReference>
<comment type="caution">
    <text evidence="2">The sequence shown here is derived from an EMBL/GenBank/DDBJ whole genome shotgun (WGS) entry which is preliminary data.</text>
</comment>
<sequence length="361" mass="38762">MKHFQLKSLLAAVIALSLLSACNKDKVTPNPIDPVQTTDRAGVYVLSQGGITLNNSTLSFYNYATKTTTADIFAAANSRGLGDTGNDAKIYGSKMYITVNYSSTIEVVEAKTAKSIKQIKMGEGANKRQPRFVVFNKNKAYISSYDGTVAVLDTATLTIDKYITVGRNPEQMVVSNGKLYVANSGGLDFSNIDHTVSVINLATGTEIKKIDIVDTNPIDIAADAYGDVYVISYGTDFPSHPKLTIINNTTDVVKKTTDIDAGYGTSFVINGDMAYYLTDAGKVKVYNVKTDVVATESFITGGATIVVPYAIAVDPLTGEVFVTDAVDYRNNGKLFAFDKTGKFEYTIATGINPGAIVLVNK</sequence>
<evidence type="ECO:0000313" key="3">
    <source>
        <dbReference type="Proteomes" id="UP000293331"/>
    </source>
</evidence>
<dbReference type="PANTHER" id="PTHR47197">
    <property type="entry name" value="PROTEIN NIRF"/>
    <property type="match status" value="1"/>
</dbReference>
<evidence type="ECO:0000313" key="2">
    <source>
        <dbReference type="EMBL" id="RYU92401.1"/>
    </source>
</evidence>
<feature type="chain" id="PRO_5020227637" evidence="1">
    <location>
        <begin position="24"/>
        <end position="361"/>
    </location>
</feature>
<gene>
    <name evidence="2" type="ORF">EWM62_02905</name>
</gene>
<dbReference type="InterPro" id="IPR051200">
    <property type="entry name" value="Host-pathogen_enzymatic-act"/>
</dbReference>
<dbReference type="PROSITE" id="PS51257">
    <property type="entry name" value="PROKAR_LIPOPROTEIN"/>
    <property type="match status" value="1"/>
</dbReference>
<dbReference type="Proteomes" id="UP000293331">
    <property type="component" value="Unassembled WGS sequence"/>
</dbReference>
<dbReference type="InterPro" id="IPR015943">
    <property type="entry name" value="WD40/YVTN_repeat-like_dom_sf"/>
</dbReference>
<proteinExistence type="predicted"/>
<evidence type="ECO:0000256" key="1">
    <source>
        <dbReference type="SAM" id="SignalP"/>
    </source>
</evidence>
<dbReference type="SUPFAM" id="SSF51004">
    <property type="entry name" value="C-terminal (heme d1) domain of cytochrome cd1-nitrite reductase"/>
    <property type="match status" value="1"/>
</dbReference>
<accession>A0A4Q5LS73</accession>
<reference evidence="2 3" key="1">
    <citation type="submission" date="2019-02" db="EMBL/GenBank/DDBJ databases">
        <title>Bacterial novel species Mucilaginibacter sp. 17JY9-4 isolated from soil.</title>
        <authorList>
            <person name="Jung H.-Y."/>
        </authorList>
    </citation>
    <scope>NUCLEOTIDE SEQUENCE [LARGE SCALE GENOMIC DNA]</scope>
    <source>
        <strain evidence="2 3">17JY9-4</strain>
    </source>
</reference>